<dbReference type="GeneTree" id="ENSGT00940000153568"/>
<sequence>MSKGFQLELDARYDKYERLVKLSRDVTIESKRAIFLLHRCSTTSGSAEEEVLTESDAKLAAVRLKIRDIAVELQGEDLNQYHRAISPGLQEYVEAVSFQHFLRTHKLIGLEEVNRHLEFSLKGSEPRQKPAAKLPLPLPDYILGVADLTGELMRVCIMSMGSGSADPDTPFRLCQFVRSIYDGFCILGNSGPHELSRKLPVLRQSLFKMEDACYALRDLPFEYCSMQWLEKRIYGPLC</sequence>
<evidence type="ECO:0000256" key="6">
    <source>
        <dbReference type="PIRSR" id="PIRSR602848-1"/>
    </source>
</evidence>
<dbReference type="SUPFAM" id="SSF74784">
    <property type="entry name" value="Translin"/>
    <property type="match status" value="1"/>
</dbReference>
<dbReference type="Proteomes" id="UP000694388">
    <property type="component" value="Unplaced"/>
</dbReference>
<name>A0A8C4QX29_EPTBU</name>
<dbReference type="FunFam" id="1.20.58.200:FF:000001">
    <property type="entry name" value="Translin-associated factor X"/>
    <property type="match status" value="1"/>
</dbReference>
<dbReference type="Gene3D" id="1.20.58.190">
    <property type="entry name" value="Translin, domain 1"/>
    <property type="match status" value="1"/>
</dbReference>
<dbReference type="InterPro" id="IPR002848">
    <property type="entry name" value="Translin_fam"/>
</dbReference>
<keyword evidence="6" id="KW-0479">Metal-binding</keyword>
<keyword evidence="5" id="KW-0539">Nucleus</keyword>
<dbReference type="GO" id="GO:0043565">
    <property type="term" value="F:sequence-specific DNA binding"/>
    <property type="evidence" value="ECO:0007669"/>
    <property type="project" value="InterPro"/>
</dbReference>
<keyword evidence="6" id="KW-0460">Magnesium</keyword>
<comment type="similarity">
    <text evidence="3">Belongs to the translin family.</text>
</comment>
<dbReference type="Gene3D" id="1.20.58.200">
    <property type="entry name" value="Translin, domain 2"/>
    <property type="match status" value="1"/>
</dbReference>
<dbReference type="InterPro" id="IPR016068">
    <property type="entry name" value="Translin_N"/>
</dbReference>
<reference evidence="7" key="2">
    <citation type="submission" date="2025-09" db="UniProtKB">
        <authorList>
            <consortium name="Ensembl"/>
        </authorList>
    </citation>
    <scope>IDENTIFICATION</scope>
</reference>
<dbReference type="CDD" id="cd14820">
    <property type="entry name" value="TRAX"/>
    <property type="match status" value="1"/>
</dbReference>
<reference evidence="7" key="1">
    <citation type="submission" date="2025-08" db="UniProtKB">
        <authorList>
            <consortium name="Ensembl"/>
        </authorList>
    </citation>
    <scope>IDENTIFICATION</scope>
</reference>
<evidence type="ECO:0000313" key="7">
    <source>
        <dbReference type="Ensembl" id="ENSEBUP00000021526.1"/>
    </source>
</evidence>
<feature type="binding site" evidence="6">
    <location>
        <position position="151"/>
    </location>
    <ligand>
        <name>Mg(2+)</name>
        <dbReference type="ChEBI" id="CHEBI:18420"/>
    </ligand>
</feature>
<comment type="subcellular location">
    <subcellularLocation>
        <location evidence="2">Cytoplasm</location>
    </subcellularLocation>
    <subcellularLocation>
        <location evidence="1">Nucleus</location>
    </subcellularLocation>
</comment>
<evidence type="ECO:0000256" key="4">
    <source>
        <dbReference type="ARBA" id="ARBA00022490"/>
    </source>
</evidence>
<keyword evidence="8" id="KW-1185">Reference proteome</keyword>
<dbReference type="GO" id="GO:0046872">
    <property type="term" value="F:metal ion binding"/>
    <property type="evidence" value="ECO:0007669"/>
    <property type="project" value="UniProtKB-KW"/>
</dbReference>
<evidence type="ECO:0000313" key="8">
    <source>
        <dbReference type="Proteomes" id="UP000694388"/>
    </source>
</evidence>
<dbReference type="AlphaFoldDB" id="A0A8C4QX29"/>
<dbReference type="InterPro" id="IPR016069">
    <property type="entry name" value="Translin_C"/>
</dbReference>
<dbReference type="GO" id="GO:0005634">
    <property type="term" value="C:nucleus"/>
    <property type="evidence" value="ECO:0007669"/>
    <property type="project" value="UniProtKB-SubCell"/>
</dbReference>
<evidence type="ECO:0000256" key="2">
    <source>
        <dbReference type="ARBA" id="ARBA00004496"/>
    </source>
</evidence>
<evidence type="ECO:0000256" key="5">
    <source>
        <dbReference type="ARBA" id="ARBA00023242"/>
    </source>
</evidence>
<keyword evidence="4" id="KW-0963">Cytoplasm</keyword>
<organism evidence="7 8">
    <name type="scientific">Eptatretus burgeri</name>
    <name type="common">Inshore hagfish</name>
    <dbReference type="NCBI Taxonomy" id="7764"/>
    <lineage>
        <taxon>Eukaryota</taxon>
        <taxon>Metazoa</taxon>
        <taxon>Chordata</taxon>
        <taxon>Craniata</taxon>
        <taxon>Vertebrata</taxon>
        <taxon>Cyclostomata</taxon>
        <taxon>Myxini</taxon>
        <taxon>Myxiniformes</taxon>
        <taxon>Myxinidae</taxon>
        <taxon>Eptatretinae</taxon>
        <taxon>Eptatretus</taxon>
    </lineage>
</organism>
<dbReference type="PANTHER" id="PTHR10741">
    <property type="entry name" value="TRANSLIN AND TRANSLIN ASSOCIATED PROTEIN X"/>
    <property type="match status" value="1"/>
</dbReference>
<proteinExistence type="inferred from homology"/>
<evidence type="ECO:0000256" key="3">
    <source>
        <dbReference type="ARBA" id="ARBA00005902"/>
    </source>
</evidence>
<dbReference type="Pfam" id="PF01997">
    <property type="entry name" value="Translin"/>
    <property type="match status" value="1"/>
</dbReference>
<feature type="binding site" evidence="6">
    <location>
        <position position="94"/>
    </location>
    <ligand>
        <name>Mg(2+)</name>
        <dbReference type="ChEBI" id="CHEBI:18420"/>
    </ligand>
</feature>
<dbReference type="GO" id="GO:0005737">
    <property type="term" value="C:cytoplasm"/>
    <property type="evidence" value="ECO:0007669"/>
    <property type="project" value="UniProtKB-SubCell"/>
</dbReference>
<evidence type="ECO:0000256" key="1">
    <source>
        <dbReference type="ARBA" id="ARBA00004123"/>
    </source>
</evidence>
<accession>A0A8C4QX29</accession>
<dbReference type="Ensembl" id="ENSEBUT00000022102.1">
    <property type="protein sequence ID" value="ENSEBUP00000021526.1"/>
    <property type="gene ID" value="ENSEBUG00000013286.1"/>
</dbReference>
<dbReference type="InterPro" id="IPR036081">
    <property type="entry name" value="Translin_sf"/>
</dbReference>
<protein>
    <submittedName>
        <fullName evidence="7">Translin-associated factor X</fullName>
    </submittedName>
</protein>